<dbReference type="InterPro" id="IPR004276">
    <property type="entry name" value="GlycoTrans_28_N"/>
</dbReference>
<comment type="subcellular location">
    <subcellularLocation>
        <location evidence="10">Cell membrane</location>
        <topology evidence="10">Peripheral membrane protein</topology>
        <orientation evidence="10">Cytoplasmic side</orientation>
    </subcellularLocation>
</comment>
<evidence type="ECO:0000259" key="12">
    <source>
        <dbReference type="Pfam" id="PF04101"/>
    </source>
</evidence>
<keyword evidence="6 10" id="KW-0573">Peptidoglycan synthesis</keyword>
<name>A0A1I2EU44_9BACT</name>
<feature type="binding site" evidence="10">
    <location>
        <position position="127"/>
    </location>
    <ligand>
        <name>UDP-N-acetyl-alpha-D-glucosamine</name>
        <dbReference type="ChEBI" id="CHEBI:57705"/>
    </ligand>
</feature>
<keyword evidence="5 10" id="KW-0133">Cell shape</keyword>
<dbReference type="Pfam" id="PF03033">
    <property type="entry name" value="Glyco_transf_28"/>
    <property type="match status" value="1"/>
</dbReference>
<dbReference type="EMBL" id="FONW01000002">
    <property type="protein sequence ID" value="SFE95740.1"/>
    <property type="molecule type" value="Genomic_DNA"/>
</dbReference>
<dbReference type="RefSeq" id="WP_093918883.1">
    <property type="nucleotide sequence ID" value="NZ_FONW01000002.1"/>
</dbReference>
<keyword evidence="7 10" id="KW-0472">Membrane</keyword>
<dbReference type="NCBIfam" id="TIGR01133">
    <property type="entry name" value="murG"/>
    <property type="match status" value="1"/>
</dbReference>
<dbReference type="CDD" id="cd03785">
    <property type="entry name" value="GT28_MurG"/>
    <property type="match status" value="1"/>
</dbReference>
<reference evidence="13 14" key="1">
    <citation type="submission" date="2016-10" db="EMBL/GenBank/DDBJ databases">
        <authorList>
            <person name="de Groot N.N."/>
        </authorList>
    </citation>
    <scope>NUCLEOTIDE SEQUENCE [LARGE SCALE GENOMIC DNA]</scope>
    <source>
        <strain evidence="13 14">CGMCC 1.9156</strain>
    </source>
</reference>
<evidence type="ECO:0000256" key="4">
    <source>
        <dbReference type="ARBA" id="ARBA00022679"/>
    </source>
</evidence>
<evidence type="ECO:0000256" key="2">
    <source>
        <dbReference type="ARBA" id="ARBA00022618"/>
    </source>
</evidence>
<dbReference type="UniPathway" id="UPA00219"/>
<proteinExistence type="inferred from homology"/>
<dbReference type="GO" id="GO:0071555">
    <property type="term" value="P:cell wall organization"/>
    <property type="evidence" value="ECO:0007669"/>
    <property type="project" value="UniProtKB-KW"/>
</dbReference>
<dbReference type="GO" id="GO:0051991">
    <property type="term" value="F:UDP-N-acetyl-D-glucosamine:N-acetylmuramoyl-L-alanyl-D-glutamyl-meso-2,6-diaminopimelyl-D-alanyl-D-alanine-diphosphoundecaprenol 4-beta-N-acetylglucosaminlytransferase activity"/>
    <property type="evidence" value="ECO:0007669"/>
    <property type="project" value="RHEA"/>
</dbReference>
<sequence>MKKLKVIISGGGTGGHIFPALSIANELKAKVPEADILFVGAIGKMEMERVPTAGYPIVGLPVIGLPRKLSFKLFKFVWMLNKSMLRARRIVRDFKPDVAIGVGGFASGPVLKAASKAGVTTFLQEQNSYAGKTNKWLAKRVKKICVAYPNMERYFPKEKLVLTGNPVRQNLLSQVDKKEAYRFFGLDEGKPVVLVLGGSLGARTLNESILANLDLLDKEGVQVIWQSGKIYHNAILERFDGKLRKNIHLYEFLSNMDMAYRAADLVISRAGAGTISEICLLGKPSVLVPSPNVAEDHQTKNAMALVENEAALMVRDNEAVKKLFTSATELLKDKSRLEHLAANSLKMAKPNATVDIVNVILKELEK</sequence>
<dbReference type="InterPro" id="IPR006009">
    <property type="entry name" value="GlcNAc_MurG"/>
</dbReference>
<keyword evidence="2 10" id="KW-0132">Cell division</keyword>
<evidence type="ECO:0000256" key="9">
    <source>
        <dbReference type="ARBA" id="ARBA00023316"/>
    </source>
</evidence>
<dbReference type="GO" id="GO:0050511">
    <property type="term" value="F:undecaprenyldiphospho-muramoylpentapeptide beta-N-acetylglucosaminyltransferase activity"/>
    <property type="evidence" value="ECO:0007669"/>
    <property type="project" value="UniProtKB-UniRule"/>
</dbReference>
<dbReference type="EC" id="2.4.1.227" evidence="10"/>
<dbReference type="AlphaFoldDB" id="A0A1I2EU44"/>
<comment type="caution">
    <text evidence="10">Lacks conserved residue(s) required for the propagation of feature annotation.</text>
</comment>
<keyword evidence="8 10" id="KW-0131">Cell cycle</keyword>
<feature type="binding site" evidence="10">
    <location>
        <begin position="13"/>
        <end position="15"/>
    </location>
    <ligand>
        <name>UDP-N-acetyl-alpha-D-glucosamine</name>
        <dbReference type="ChEBI" id="CHEBI:57705"/>
    </ligand>
</feature>
<evidence type="ECO:0000256" key="10">
    <source>
        <dbReference type="HAMAP-Rule" id="MF_00033"/>
    </source>
</evidence>
<dbReference type="InterPro" id="IPR007235">
    <property type="entry name" value="Glyco_trans_28_C"/>
</dbReference>
<feature type="binding site" evidence="10">
    <location>
        <position position="168"/>
    </location>
    <ligand>
        <name>UDP-N-acetyl-alpha-D-glucosamine</name>
        <dbReference type="ChEBI" id="CHEBI:57705"/>
    </ligand>
</feature>
<comment type="catalytic activity">
    <reaction evidence="10">
        <text>di-trans,octa-cis-undecaprenyl diphospho-N-acetyl-alpha-D-muramoyl-L-alanyl-D-glutamyl-meso-2,6-diaminopimeloyl-D-alanyl-D-alanine + UDP-N-acetyl-alpha-D-glucosamine = di-trans,octa-cis-undecaprenyl diphospho-[N-acetyl-alpha-D-glucosaminyl-(1-&gt;4)]-N-acetyl-alpha-D-muramoyl-L-alanyl-D-glutamyl-meso-2,6-diaminopimeloyl-D-alanyl-D-alanine + UDP + H(+)</text>
        <dbReference type="Rhea" id="RHEA:31227"/>
        <dbReference type="ChEBI" id="CHEBI:15378"/>
        <dbReference type="ChEBI" id="CHEBI:57705"/>
        <dbReference type="ChEBI" id="CHEBI:58223"/>
        <dbReference type="ChEBI" id="CHEBI:61387"/>
        <dbReference type="ChEBI" id="CHEBI:61388"/>
        <dbReference type="EC" id="2.4.1.227"/>
    </reaction>
</comment>
<evidence type="ECO:0000256" key="8">
    <source>
        <dbReference type="ARBA" id="ARBA00023306"/>
    </source>
</evidence>
<feature type="binding site" evidence="10">
    <location>
        <position position="199"/>
    </location>
    <ligand>
        <name>UDP-N-acetyl-alpha-D-glucosamine</name>
        <dbReference type="ChEBI" id="CHEBI:57705"/>
    </ligand>
</feature>
<evidence type="ECO:0000313" key="13">
    <source>
        <dbReference type="EMBL" id="SFE95740.1"/>
    </source>
</evidence>
<evidence type="ECO:0000256" key="3">
    <source>
        <dbReference type="ARBA" id="ARBA00022676"/>
    </source>
</evidence>
<keyword evidence="9 10" id="KW-0961">Cell wall biogenesis/degradation</keyword>
<feature type="domain" description="Glycosyl transferase family 28 C-terminal" evidence="12">
    <location>
        <begin position="192"/>
        <end position="351"/>
    </location>
</feature>
<dbReference type="PANTHER" id="PTHR21015:SF22">
    <property type="entry name" value="GLYCOSYLTRANSFERASE"/>
    <property type="match status" value="1"/>
</dbReference>
<feature type="domain" description="Glycosyltransferase family 28 N-terminal" evidence="11">
    <location>
        <begin position="6"/>
        <end position="145"/>
    </location>
</feature>
<dbReference type="GO" id="GO:0005975">
    <property type="term" value="P:carbohydrate metabolic process"/>
    <property type="evidence" value="ECO:0007669"/>
    <property type="project" value="InterPro"/>
</dbReference>
<dbReference type="GO" id="GO:0051301">
    <property type="term" value="P:cell division"/>
    <property type="evidence" value="ECO:0007669"/>
    <property type="project" value="UniProtKB-KW"/>
</dbReference>
<keyword evidence="4 10" id="KW-0808">Transferase</keyword>
<evidence type="ECO:0000256" key="1">
    <source>
        <dbReference type="ARBA" id="ARBA00022475"/>
    </source>
</evidence>
<organism evidence="13 14">
    <name type="scientific">Sunxiuqinia elliptica</name>
    <dbReference type="NCBI Taxonomy" id="655355"/>
    <lineage>
        <taxon>Bacteria</taxon>
        <taxon>Pseudomonadati</taxon>
        <taxon>Bacteroidota</taxon>
        <taxon>Bacteroidia</taxon>
        <taxon>Marinilabiliales</taxon>
        <taxon>Prolixibacteraceae</taxon>
        <taxon>Sunxiuqinia</taxon>
    </lineage>
</organism>
<comment type="similarity">
    <text evidence="10">Belongs to the glycosyltransferase 28 family. MurG subfamily.</text>
</comment>
<comment type="function">
    <text evidence="10">Cell wall formation. Catalyzes the transfer of a GlcNAc subunit on undecaprenyl-pyrophosphoryl-MurNAc-pentapeptide (lipid intermediate I) to form undecaprenyl-pyrophosphoryl-MurNAc-(pentapeptide)GlcNAc (lipid intermediate II).</text>
</comment>
<evidence type="ECO:0000313" key="14">
    <source>
        <dbReference type="Proteomes" id="UP000198964"/>
    </source>
</evidence>
<dbReference type="GO" id="GO:0005886">
    <property type="term" value="C:plasma membrane"/>
    <property type="evidence" value="ECO:0007669"/>
    <property type="project" value="UniProtKB-SubCell"/>
</dbReference>
<dbReference type="PANTHER" id="PTHR21015">
    <property type="entry name" value="UDP-N-ACETYLGLUCOSAMINE--N-ACETYLMURAMYL-(PENTAPEPTIDE) PYROPHOSPHORYL-UNDECAPRENOL N-ACETYLGLUCOSAMINE TRANSFERASE 1"/>
    <property type="match status" value="1"/>
</dbReference>
<dbReference type="Pfam" id="PF04101">
    <property type="entry name" value="Glyco_tran_28_C"/>
    <property type="match status" value="1"/>
</dbReference>
<dbReference type="GO" id="GO:0008360">
    <property type="term" value="P:regulation of cell shape"/>
    <property type="evidence" value="ECO:0007669"/>
    <property type="project" value="UniProtKB-KW"/>
</dbReference>
<feature type="binding site" evidence="10">
    <location>
        <position position="298"/>
    </location>
    <ligand>
        <name>UDP-N-acetyl-alpha-D-glucosamine</name>
        <dbReference type="ChEBI" id="CHEBI:57705"/>
    </ligand>
</feature>
<keyword evidence="1 10" id="KW-1003">Cell membrane</keyword>
<accession>A0A1I2EU44</accession>
<keyword evidence="3 10" id="KW-0328">Glycosyltransferase</keyword>
<dbReference type="Proteomes" id="UP000198964">
    <property type="component" value="Unassembled WGS sequence"/>
</dbReference>
<dbReference type="HAMAP" id="MF_00033">
    <property type="entry name" value="MurG"/>
    <property type="match status" value="1"/>
</dbReference>
<protein>
    <recommendedName>
        <fullName evidence="10">UDP-N-acetylglucosamine--N-acetylmuramyl-(pentapeptide) pyrophosphoryl-undecaprenol N-acetylglucosamine transferase</fullName>
        <ecNumber evidence="10">2.4.1.227</ecNumber>
    </recommendedName>
    <alternativeName>
        <fullName evidence="10">Undecaprenyl-PP-MurNAc-pentapeptide-UDPGlcNAc GlcNAc transferase</fullName>
    </alternativeName>
</protein>
<evidence type="ECO:0000256" key="5">
    <source>
        <dbReference type="ARBA" id="ARBA00022960"/>
    </source>
</evidence>
<dbReference type="Gene3D" id="3.40.50.2000">
    <property type="entry name" value="Glycogen Phosphorylase B"/>
    <property type="match status" value="2"/>
</dbReference>
<evidence type="ECO:0000259" key="11">
    <source>
        <dbReference type="Pfam" id="PF03033"/>
    </source>
</evidence>
<dbReference type="GO" id="GO:0009252">
    <property type="term" value="P:peptidoglycan biosynthetic process"/>
    <property type="evidence" value="ECO:0007669"/>
    <property type="project" value="UniProtKB-UniRule"/>
</dbReference>
<evidence type="ECO:0000256" key="6">
    <source>
        <dbReference type="ARBA" id="ARBA00022984"/>
    </source>
</evidence>
<dbReference type="SUPFAM" id="SSF53756">
    <property type="entry name" value="UDP-Glycosyltransferase/glycogen phosphorylase"/>
    <property type="match status" value="1"/>
</dbReference>
<dbReference type="STRING" id="655355.SAMN05216283_102205"/>
<evidence type="ECO:0000256" key="7">
    <source>
        <dbReference type="ARBA" id="ARBA00023136"/>
    </source>
</evidence>
<gene>
    <name evidence="10" type="primary">murG</name>
    <name evidence="13" type="ORF">SAMN05216283_102205</name>
</gene>
<comment type="pathway">
    <text evidence="10">Cell wall biogenesis; peptidoglycan biosynthesis.</text>
</comment>
<keyword evidence="14" id="KW-1185">Reference proteome</keyword>